<evidence type="ECO:0000256" key="1">
    <source>
        <dbReference type="ARBA" id="ARBA00004651"/>
    </source>
</evidence>
<name>A0A968KWN9_9SPIO</name>
<accession>A0A968KWN9</accession>
<dbReference type="GO" id="GO:0005886">
    <property type="term" value="C:plasma membrane"/>
    <property type="evidence" value="ECO:0007669"/>
    <property type="project" value="UniProtKB-SubCell"/>
</dbReference>
<feature type="transmembrane region" description="Helical" evidence="7">
    <location>
        <begin position="251"/>
        <end position="270"/>
    </location>
</feature>
<reference evidence="8 9" key="1">
    <citation type="submission" date="2020-03" db="EMBL/GenBank/DDBJ databases">
        <title>Spirochaetal bacteria isolated from arthropods constitute a novel genus Entomospira genus novum within the order Spirochaetales.</title>
        <authorList>
            <person name="Grana-Miraglia L."/>
            <person name="Sikutova S."/>
            <person name="Fingerle V."/>
            <person name="Sing A."/>
            <person name="Castillo-Ramirez S."/>
            <person name="Margos G."/>
            <person name="Rudolf I."/>
        </authorList>
    </citation>
    <scope>NUCLEOTIDE SEQUENCE [LARGE SCALE GENOMIC DNA]</scope>
    <source>
        <strain evidence="8 9">BR193</strain>
    </source>
</reference>
<protein>
    <submittedName>
        <fullName evidence="8">Sulfate exporter family transporter</fullName>
    </submittedName>
</protein>
<feature type="transmembrane region" description="Helical" evidence="7">
    <location>
        <begin position="119"/>
        <end position="140"/>
    </location>
</feature>
<feature type="transmembrane region" description="Helical" evidence="7">
    <location>
        <begin position="152"/>
        <end position="173"/>
    </location>
</feature>
<comment type="similarity">
    <text evidence="2">Belongs to the UPF0324 family.</text>
</comment>
<keyword evidence="5 7" id="KW-1133">Transmembrane helix</keyword>
<evidence type="ECO:0000256" key="5">
    <source>
        <dbReference type="ARBA" id="ARBA00022989"/>
    </source>
</evidence>
<evidence type="ECO:0000256" key="7">
    <source>
        <dbReference type="SAM" id="Phobius"/>
    </source>
</evidence>
<keyword evidence="4 7" id="KW-0812">Transmembrane</keyword>
<feature type="transmembrane region" description="Helical" evidence="7">
    <location>
        <begin position="12"/>
        <end position="44"/>
    </location>
</feature>
<evidence type="ECO:0000256" key="2">
    <source>
        <dbReference type="ARBA" id="ARBA00007977"/>
    </source>
</evidence>
<keyword evidence="6 7" id="KW-0472">Membrane</keyword>
<dbReference type="Proteomes" id="UP000711995">
    <property type="component" value="Unassembled WGS sequence"/>
</dbReference>
<dbReference type="RefSeq" id="WP_167700580.1">
    <property type="nucleotide sequence ID" value="NZ_CP118174.1"/>
</dbReference>
<feature type="transmembrane region" description="Helical" evidence="7">
    <location>
        <begin position="210"/>
        <end position="230"/>
    </location>
</feature>
<evidence type="ECO:0000256" key="6">
    <source>
        <dbReference type="ARBA" id="ARBA00023136"/>
    </source>
</evidence>
<dbReference type="PANTHER" id="PTHR30106:SF2">
    <property type="entry name" value="UPF0324 INNER MEMBRANE PROTEIN YEIH"/>
    <property type="match status" value="1"/>
</dbReference>
<feature type="transmembrane region" description="Helical" evidence="7">
    <location>
        <begin position="309"/>
        <end position="332"/>
    </location>
</feature>
<dbReference type="Pfam" id="PF03601">
    <property type="entry name" value="Cons_hypoth698"/>
    <property type="match status" value="1"/>
</dbReference>
<dbReference type="EMBL" id="JAATLJ010000001">
    <property type="protein sequence ID" value="NIZ40995.1"/>
    <property type="molecule type" value="Genomic_DNA"/>
</dbReference>
<evidence type="ECO:0000313" key="9">
    <source>
        <dbReference type="Proteomes" id="UP000711995"/>
    </source>
</evidence>
<evidence type="ECO:0000256" key="3">
    <source>
        <dbReference type="ARBA" id="ARBA00022475"/>
    </source>
</evidence>
<keyword evidence="9" id="KW-1185">Reference proteome</keyword>
<comment type="caution">
    <text evidence="8">The sequence shown here is derived from an EMBL/GenBank/DDBJ whole genome shotgun (WGS) entry which is preliminary data.</text>
</comment>
<dbReference type="AlphaFoldDB" id="A0A968KWN9"/>
<gene>
    <name evidence="8" type="ORF">HCT14_05695</name>
</gene>
<dbReference type="InterPro" id="IPR018383">
    <property type="entry name" value="UPF0324_pro"/>
</dbReference>
<sequence length="333" mass="36174">MKSVIYISAGILLSIIVALISFALTTILPALGSATIAIFLGIIIRNTVATQSIFTHGTKIVEGKFLEIAVMLLGANVTLYTIQQLGRNGLLFIVVLMSATIYVYMFLGKLLRIPPSVRLLMAGGNAVCGSSAIASIVPVINAKEEDKGQVITIVNLMGTGWMLLLPLIAQFLYPDQPIHMAGLIGGTLPSVGQVTAASHLINSTLVHDAMLFKIVRISLLAIVVLAMRVYHQRSHQIDGDAVSKKPLHSILPWYIIAFLLLSITNTMQLIPPSIQYSFSSLQNWLEVTALAAIGLRLDLRKFMQSGSTLLRYAIMASFIQVLLAIMILHVMIK</sequence>
<proteinExistence type="inferred from homology"/>
<organism evidence="8 9">
    <name type="scientific">Entomospira entomophila</name>
    <dbReference type="NCBI Taxonomy" id="2719988"/>
    <lineage>
        <taxon>Bacteria</taxon>
        <taxon>Pseudomonadati</taxon>
        <taxon>Spirochaetota</taxon>
        <taxon>Spirochaetia</taxon>
        <taxon>Spirochaetales</taxon>
        <taxon>Spirochaetaceae</taxon>
        <taxon>Entomospira</taxon>
    </lineage>
</organism>
<dbReference type="PANTHER" id="PTHR30106">
    <property type="entry name" value="INNER MEMBRANE PROTEIN YEIH-RELATED"/>
    <property type="match status" value="1"/>
</dbReference>
<evidence type="ECO:0000313" key="8">
    <source>
        <dbReference type="EMBL" id="NIZ40995.1"/>
    </source>
</evidence>
<feature type="transmembrane region" description="Helical" evidence="7">
    <location>
        <begin position="89"/>
        <end position="107"/>
    </location>
</feature>
<evidence type="ECO:0000256" key="4">
    <source>
        <dbReference type="ARBA" id="ARBA00022692"/>
    </source>
</evidence>
<keyword evidence="3" id="KW-1003">Cell membrane</keyword>
<comment type="subcellular location">
    <subcellularLocation>
        <location evidence="1">Cell membrane</location>
        <topology evidence="1">Multi-pass membrane protein</topology>
    </subcellularLocation>
</comment>